<feature type="domain" description="POTRA" evidence="10">
    <location>
        <begin position="58"/>
        <end position="128"/>
    </location>
</feature>
<dbReference type="InterPro" id="IPR013685">
    <property type="entry name" value="POTRA_FtsQ_type"/>
</dbReference>
<evidence type="ECO:0000256" key="2">
    <source>
        <dbReference type="ARBA" id="ARBA00022475"/>
    </source>
</evidence>
<dbReference type="InterPro" id="IPR045335">
    <property type="entry name" value="FtsQ_C_sf"/>
</dbReference>
<dbReference type="InterPro" id="IPR005548">
    <property type="entry name" value="Cell_div_FtsQ/DivIB_C"/>
</dbReference>
<evidence type="ECO:0000256" key="8">
    <source>
        <dbReference type="ARBA" id="ARBA00023306"/>
    </source>
</evidence>
<accession>A0A6G9IB83</accession>
<dbReference type="GO" id="GO:0005886">
    <property type="term" value="C:plasma membrane"/>
    <property type="evidence" value="ECO:0007669"/>
    <property type="project" value="UniProtKB-SubCell"/>
</dbReference>
<proteinExistence type="inferred from homology"/>
<dbReference type="RefSeq" id="WP_166915294.1">
    <property type="nucleotide sequence ID" value="NZ_CP050253.1"/>
</dbReference>
<comment type="function">
    <text evidence="9">Essential cell division protein. May link together the upstream cell division proteins, which are predominantly cytoplasmic, with the downstream cell division proteins, which are predominantly periplasmic. May control correct divisome assembly.</text>
</comment>
<keyword evidence="8 9" id="KW-0131">Cell cycle</keyword>
<dbReference type="GO" id="GO:0043093">
    <property type="term" value="P:FtsZ-dependent cytokinesis"/>
    <property type="evidence" value="ECO:0007669"/>
    <property type="project" value="UniProtKB-UniRule"/>
</dbReference>
<evidence type="ECO:0000256" key="7">
    <source>
        <dbReference type="ARBA" id="ARBA00023136"/>
    </source>
</evidence>
<dbReference type="Pfam" id="PF08478">
    <property type="entry name" value="POTRA_1"/>
    <property type="match status" value="1"/>
</dbReference>
<reference evidence="11 12" key="1">
    <citation type="submission" date="2020-03" db="EMBL/GenBank/DDBJ databases">
        <title>Complete genome sequence of Orbus sp. IPMB12 (BCRC 80908).</title>
        <authorList>
            <person name="Lo W.-S."/>
            <person name="Chang T.-H."/>
            <person name="Kuo C.-H."/>
        </authorList>
    </citation>
    <scope>NUCLEOTIDE SEQUENCE [LARGE SCALE GENOMIC DNA]</scope>
    <source>
        <strain evidence="11 12">IPMB12</strain>
    </source>
</reference>
<keyword evidence="7 9" id="KW-0472">Membrane</keyword>
<evidence type="ECO:0000256" key="5">
    <source>
        <dbReference type="ARBA" id="ARBA00022692"/>
    </source>
</evidence>
<evidence type="ECO:0000313" key="12">
    <source>
        <dbReference type="Proteomes" id="UP000501168"/>
    </source>
</evidence>
<evidence type="ECO:0000256" key="6">
    <source>
        <dbReference type="ARBA" id="ARBA00022989"/>
    </source>
</evidence>
<dbReference type="AlphaFoldDB" id="A0A6G9IB83"/>
<dbReference type="PANTHER" id="PTHR35851">
    <property type="entry name" value="CELL DIVISION PROTEIN FTSQ"/>
    <property type="match status" value="1"/>
</dbReference>
<dbReference type="InterPro" id="IPR034746">
    <property type="entry name" value="POTRA"/>
</dbReference>
<organism evidence="11 12">
    <name type="scientific">Zophobihabitans entericus</name>
    <dbReference type="NCBI Taxonomy" id="1635327"/>
    <lineage>
        <taxon>Bacteria</taxon>
        <taxon>Pseudomonadati</taxon>
        <taxon>Pseudomonadota</taxon>
        <taxon>Gammaproteobacteria</taxon>
        <taxon>Orbales</taxon>
        <taxon>Orbaceae</taxon>
        <taxon>Zophobihabitans</taxon>
    </lineage>
</organism>
<dbReference type="InParanoid" id="A0A6G9IB83"/>
<keyword evidence="5 9" id="KW-0812">Transmembrane</keyword>
<evidence type="ECO:0000256" key="1">
    <source>
        <dbReference type="ARBA" id="ARBA00004370"/>
    </source>
</evidence>
<dbReference type="GO" id="GO:0090529">
    <property type="term" value="P:cell septum assembly"/>
    <property type="evidence" value="ECO:0007669"/>
    <property type="project" value="InterPro"/>
</dbReference>
<feature type="transmembrane region" description="Helical" evidence="9">
    <location>
        <begin position="21"/>
        <end position="46"/>
    </location>
</feature>
<comment type="subunit">
    <text evidence="9">Part of a complex composed of FtsB, FtsL and FtsQ.</text>
</comment>
<dbReference type="EMBL" id="CP050253">
    <property type="protein sequence ID" value="QIQ20974.1"/>
    <property type="molecule type" value="Genomic_DNA"/>
</dbReference>
<protein>
    <recommendedName>
        <fullName evidence="9">Cell division protein FtsQ</fullName>
    </recommendedName>
</protein>
<evidence type="ECO:0000256" key="9">
    <source>
        <dbReference type="HAMAP-Rule" id="MF_00911"/>
    </source>
</evidence>
<keyword evidence="6 9" id="KW-1133">Transmembrane helix</keyword>
<dbReference type="KEGG" id="orb:IPMB12_04340"/>
<keyword evidence="4 9" id="KW-0132">Cell division</keyword>
<evidence type="ECO:0000259" key="10">
    <source>
        <dbReference type="PROSITE" id="PS51779"/>
    </source>
</evidence>
<dbReference type="Proteomes" id="UP000501168">
    <property type="component" value="Chromosome"/>
</dbReference>
<gene>
    <name evidence="9" type="primary">ftsQ</name>
    <name evidence="11" type="ORF">IPMB12_04340</name>
</gene>
<dbReference type="InterPro" id="IPR026579">
    <property type="entry name" value="FtsQ"/>
</dbReference>
<name>A0A6G9IB83_9GAMM</name>
<dbReference type="HAMAP" id="MF_00911">
    <property type="entry name" value="FtsQ_subfam"/>
    <property type="match status" value="1"/>
</dbReference>
<dbReference type="Gene3D" id="3.40.50.11690">
    <property type="entry name" value="Cell division protein FtsQ/DivIB"/>
    <property type="match status" value="1"/>
</dbReference>
<dbReference type="Gene3D" id="3.10.20.310">
    <property type="entry name" value="membrane protein fhac"/>
    <property type="match status" value="1"/>
</dbReference>
<dbReference type="GO" id="GO:0032153">
    <property type="term" value="C:cell division site"/>
    <property type="evidence" value="ECO:0007669"/>
    <property type="project" value="UniProtKB-UniRule"/>
</dbReference>
<dbReference type="FunCoup" id="A0A6G9IB83">
    <property type="interactions" value="87"/>
</dbReference>
<keyword evidence="12" id="KW-1185">Reference proteome</keyword>
<dbReference type="Pfam" id="PF03799">
    <property type="entry name" value="FtsQ_DivIB_C"/>
    <property type="match status" value="1"/>
</dbReference>
<dbReference type="PANTHER" id="PTHR35851:SF1">
    <property type="entry name" value="CELL DIVISION PROTEIN FTSQ"/>
    <property type="match status" value="1"/>
</dbReference>
<evidence type="ECO:0000256" key="4">
    <source>
        <dbReference type="ARBA" id="ARBA00022618"/>
    </source>
</evidence>
<evidence type="ECO:0000256" key="3">
    <source>
        <dbReference type="ARBA" id="ARBA00022519"/>
    </source>
</evidence>
<comment type="subcellular location">
    <subcellularLocation>
        <location evidence="9">Cell inner membrane</location>
        <topology evidence="9">Single-pass type II membrane protein</topology>
    </subcellularLocation>
    <subcellularLocation>
        <location evidence="1">Membrane</location>
    </subcellularLocation>
    <text evidence="9">Localizes to the division septum.</text>
</comment>
<keyword evidence="2 9" id="KW-1003">Cell membrane</keyword>
<keyword evidence="3 9" id="KW-0997">Cell inner membrane</keyword>
<sequence length="288" mass="33169">MKKSRQAAPKKAPVKKKRLGIFHSLEQCIGLVFFLIVLMVGGWIVYTIVNWMDNPERVVLSQLIVTGEKTYTSDQDIQQAIQSLGLMDTFIGQDVNTIQQEVLRIPWIKQVSVRKQWPDKLILNIVEYKPTMYWNDVFLLDEHATVFSLPAERTQELILPALHGPEGKEVLVLDEYRKLNDILKNNQLKNGLVLVITTISANERYSWQLMVKQCISGNSGDAMLCNDDENIKLVLGREKIEERFKRFIELYPEIQAKTAENERIVAVDLRYNNGISVQRNVLNKITNN</sequence>
<dbReference type="PROSITE" id="PS51779">
    <property type="entry name" value="POTRA"/>
    <property type="match status" value="1"/>
</dbReference>
<evidence type="ECO:0000313" key="11">
    <source>
        <dbReference type="EMBL" id="QIQ20974.1"/>
    </source>
</evidence>
<comment type="similarity">
    <text evidence="9">Belongs to the FtsQ/DivIB family. FtsQ subfamily.</text>
</comment>